<evidence type="ECO:0000313" key="4">
    <source>
        <dbReference type="EMBL" id="CAE0364060.1"/>
    </source>
</evidence>
<organism evidence="4">
    <name type="scientific">Aureoumbra lagunensis</name>
    <dbReference type="NCBI Taxonomy" id="44058"/>
    <lineage>
        <taxon>Eukaryota</taxon>
        <taxon>Sar</taxon>
        <taxon>Stramenopiles</taxon>
        <taxon>Ochrophyta</taxon>
        <taxon>Pelagophyceae</taxon>
        <taxon>Pelagomonadales</taxon>
        <taxon>Aureoumbra</taxon>
    </lineage>
</organism>
<evidence type="ECO:0000259" key="2">
    <source>
        <dbReference type="SMART" id="SM00385"/>
    </source>
</evidence>
<dbReference type="PANTHER" id="PTHR10026">
    <property type="entry name" value="CYCLIN"/>
    <property type="match status" value="1"/>
</dbReference>
<reference evidence="4" key="1">
    <citation type="submission" date="2021-01" db="EMBL/GenBank/DDBJ databases">
        <authorList>
            <person name="Corre E."/>
            <person name="Pelletier E."/>
            <person name="Niang G."/>
            <person name="Scheremetjew M."/>
            <person name="Finn R."/>
            <person name="Kale V."/>
            <person name="Holt S."/>
            <person name="Cochrane G."/>
            <person name="Meng A."/>
            <person name="Brown T."/>
            <person name="Cohen L."/>
        </authorList>
    </citation>
    <scope>NUCLEOTIDE SEQUENCE</scope>
    <source>
        <strain evidence="4">CCMP1510</strain>
    </source>
</reference>
<evidence type="ECO:0000256" key="1">
    <source>
        <dbReference type="RuleBase" id="RU000383"/>
    </source>
</evidence>
<comment type="similarity">
    <text evidence="1">Belongs to the cyclin family.</text>
</comment>
<dbReference type="InterPro" id="IPR043198">
    <property type="entry name" value="Cyclin/Ssn8"/>
</dbReference>
<dbReference type="SUPFAM" id="SSF47954">
    <property type="entry name" value="Cyclin-like"/>
    <property type="match status" value="1"/>
</dbReference>
<gene>
    <name evidence="3" type="ORF">ALAG00032_LOCUS4798</name>
    <name evidence="4" type="ORF">ALAG00032_LOCUS4801</name>
</gene>
<dbReference type="EMBL" id="HBIJ01006823">
    <property type="protein sequence ID" value="CAE0364057.1"/>
    <property type="molecule type" value="Transcribed_RNA"/>
</dbReference>
<sequence>MSAQNTVAAQPAPISKWILSAQALVNSPSRQDGMSLEEEREQLRKATGQIYRAGQESKIPKESIVTAMIFLIRFYGLQSFRKYNRFIIAQACLFLAAKVEETPTKLYKVITACHSVRNAGQAGERIDINSEEYTKEKNAVLEAERIILYTINYELDSTPINPTLIFKNILSKLIETRIIDENNKSFMNNGVNIMWASLRTNLPLQFEPKKNCLCLCFSYHYIFKAHAKR</sequence>
<dbReference type="InterPro" id="IPR036915">
    <property type="entry name" value="Cyclin-like_sf"/>
</dbReference>
<dbReference type="Pfam" id="PF00134">
    <property type="entry name" value="Cyclin_N"/>
    <property type="match status" value="1"/>
</dbReference>
<dbReference type="SMART" id="SM00385">
    <property type="entry name" value="CYCLIN"/>
    <property type="match status" value="1"/>
</dbReference>
<dbReference type="InterPro" id="IPR013763">
    <property type="entry name" value="Cyclin-like_dom"/>
</dbReference>
<proteinExistence type="inferred from homology"/>
<accession>A0A6S8B6U9</accession>
<dbReference type="EMBL" id="HBIJ01006826">
    <property type="protein sequence ID" value="CAE0364060.1"/>
    <property type="molecule type" value="Transcribed_RNA"/>
</dbReference>
<dbReference type="InterPro" id="IPR006671">
    <property type="entry name" value="Cyclin_N"/>
</dbReference>
<dbReference type="Gene3D" id="1.10.472.10">
    <property type="entry name" value="Cyclin-like"/>
    <property type="match status" value="1"/>
</dbReference>
<dbReference type="GO" id="GO:0006357">
    <property type="term" value="P:regulation of transcription by RNA polymerase II"/>
    <property type="evidence" value="ECO:0007669"/>
    <property type="project" value="InterPro"/>
</dbReference>
<dbReference type="AlphaFoldDB" id="A0A6S8B6U9"/>
<evidence type="ECO:0000313" key="3">
    <source>
        <dbReference type="EMBL" id="CAE0364057.1"/>
    </source>
</evidence>
<keyword evidence="1" id="KW-0195">Cyclin</keyword>
<name>A0A6S8B6U9_9STRA</name>
<protein>
    <recommendedName>
        <fullName evidence="2">Cyclin-like domain-containing protein</fullName>
    </recommendedName>
</protein>
<dbReference type="GO" id="GO:0016538">
    <property type="term" value="F:cyclin-dependent protein serine/threonine kinase regulator activity"/>
    <property type="evidence" value="ECO:0007669"/>
    <property type="project" value="InterPro"/>
</dbReference>
<feature type="domain" description="Cyclin-like" evidence="2">
    <location>
        <begin position="48"/>
        <end position="149"/>
    </location>
</feature>